<dbReference type="InterPro" id="IPR050397">
    <property type="entry name" value="Env_Response_Regulators"/>
</dbReference>
<dbReference type="GO" id="GO:0003700">
    <property type="term" value="F:DNA-binding transcription factor activity"/>
    <property type="evidence" value="ECO:0007669"/>
    <property type="project" value="TreeGrafter"/>
</dbReference>
<protein>
    <submittedName>
        <fullName evidence="5">Cyclic nucleotide-binding protein</fullName>
    </submittedName>
</protein>
<dbReference type="Proteomes" id="UP000218505">
    <property type="component" value="Chromosome"/>
</dbReference>
<dbReference type="Gene3D" id="2.60.120.10">
    <property type="entry name" value="Jelly Rolls"/>
    <property type="match status" value="1"/>
</dbReference>
<dbReference type="InterPro" id="IPR000595">
    <property type="entry name" value="cNMP-bd_dom"/>
</dbReference>
<evidence type="ECO:0000259" key="4">
    <source>
        <dbReference type="PROSITE" id="PS50042"/>
    </source>
</evidence>
<evidence type="ECO:0000256" key="3">
    <source>
        <dbReference type="ARBA" id="ARBA00023163"/>
    </source>
</evidence>
<sequence>MDSSPVVWRARGGVPVTAGMRYARAVIAGSTESRGFRRLLGEPGWQGLREAGVLWKYRKGERLLRQGFRGTSVLALVAGRVKVVQSTQDGKEALIALRGAGDLVGEIAAPHNGERTASVQAVDSCEAVRLEWGALQSSLGKLSDSLLREYMALKLAQAGPYKLRLVHFKPERKIARLVLELAALADPSIADPNRVPFTQQEIADSLGIRTSTVAEHVKRLRAKGALVERGHLVLGDREALHQAAGV</sequence>
<evidence type="ECO:0000256" key="2">
    <source>
        <dbReference type="ARBA" id="ARBA00023125"/>
    </source>
</evidence>
<reference evidence="5" key="1">
    <citation type="submission" date="2017-09" db="EMBL/GenBank/DDBJ databases">
        <title>Complete Genome Sequence of ansamitocin-producing Bacterium Actinosynnema pretiosum X47.</title>
        <authorList>
            <person name="Cao G."/>
            <person name="Zong G."/>
            <person name="Zhong C."/>
            <person name="Fu J."/>
        </authorList>
    </citation>
    <scope>NUCLEOTIDE SEQUENCE [LARGE SCALE GENOMIC DNA]</scope>
    <source>
        <strain evidence="5">X47</strain>
    </source>
</reference>
<dbReference type="InterPro" id="IPR014710">
    <property type="entry name" value="RmlC-like_jellyroll"/>
</dbReference>
<organism evidence="5 6">
    <name type="scientific">Actinosynnema pretiosum</name>
    <dbReference type="NCBI Taxonomy" id="42197"/>
    <lineage>
        <taxon>Bacteria</taxon>
        <taxon>Bacillati</taxon>
        <taxon>Actinomycetota</taxon>
        <taxon>Actinomycetes</taxon>
        <taxon>Pseudonocardiales</taxon>
        <taxon>Pseudonocardiaceae</taxon>
        <taxon>Actinosynnema</taxon>
    </lineage>
</organism>
<keyword evidence="2" id="KW-0238">DNA-binding</keyword>
<evidence type="ECO:0000313" key="5">
    <source>
        <dbReference type="EMBL" id="ATE55048.1"/>
    </source>
</evidence>
<dbReference type="Pfam" id="PF13545">
    <property type="entry name" value="HTH_Crp_2"/>
    <property type="match status" value="1"/>
</dbReference>
<dbReference type="CDD" id="cd00038">
    <property type="entry name" value="CAP_ED"/>
    <property type="match status" value="1"/>
</dbReference>
<dbReference type="SUPFAM" id="SSF46785">
    <property type="entry name" value="Winged helix' DNA-binding domain"/>
    <property type="match status" value="1"/>
</dbReference>
<dbReference type="InterPro" id="IPR012318">
    <property type="entry name" value="HTH_CRP"/>
</dbReference>
<dbReference type="InterPro" id="IPR036388">
    <property type="entry name" value="WH-like_DNA-bd_sf"/>
</dbReference>
<keyword evidence="3" id="KW-0804">Transcription</keyword>
<dbReference type="SMART" id="SM00100">
    <property type="entry name" value="cNMP"/>
    <property type="match status" value="1"/>
</dbReference>
<feature type="domain" description="Cyclic nucleotide-binding" evidence="4">
    <location>
        <begin position="57"/>
        <end position="150"/>
    </location>
</feature>
<name>A0A290Z7R0_9PSEU</name>
<evidence type="ECO:0000313" key="6">
    <source>
        <dbReference type="Proteomes" id="UP000218505"/>
    </source>
</evidence>
<dbReference type="InterPro" id="IPR036390">
    <property type="entry name" value="WH_DNA-bd_sf"/>
</dbReference>
<dbReference type="AlphaFoldDB" id="A0A290Z7R0"/>
<dbReference type="SUPFAM" id="SSF51206">
    <property type="entry name" value="cAMP-binding domain-like"/>
    <property type="match status" value="1"/>
</dbReference>
<dbReference type="Pfam" id="PF00027">
    <property type="entry name" value="cNMP_binding"/>
    <property type="match status" value="1"/>
</dbReference>
<dbReference type="PROSITE" id="PS50042">
    <property type="entry name" value="CNMP_BINDING_3"/>
    <property type="match status" value="1"/>
</dbReference>
<dbReference type="EMBL" id="CP023445">
    <property type="protein sequence ID" value="ATE55048.1"/>
    <property type="molecule type" value="Genomic_DNA"/>
</dbReference>
<proteinExistence type="predicted"/>
<gene>
    <name evidence="5" type="ORF">CNX65_18625</name>
</gene>
<dbReference type="GO" id="GO:0003677">
    <property type="term" value="F:DNA binding"/>
    <property type="evidence" value="ECO:0007669"/>
    <property type="project" value="UniProtKB-KW"/>
</dbReference>
<accession>A0A290Z7R0</accession>
<dbReference type="Gene3D" id="1.10.10.10">
    <property type="entry name" value="Winged helix-like DNA-binding domain superfamily/Winged helix DNA-binding domain"/>
    <property type="match status" value="1"/>
</dbReference>
<dbReference type="InterPro" id="IPR018490">
    <property type="entry name" value="cNMP-bd_dom_sf"/>
</dbReference>
<evidence type="ECO:0000256" key="1">
    <source>
        <dbReference type="ARBA" id="ARBA00023015"/>
    </source>
</evidence>
<dbReference type="PANTHER" id="PTHR24567">
    <property type="entry name" value="CRP FAMILY TRANSCRIPTIONAL REGULATORY PROTEIN"/>
    <property type="match status" value="1"/>
</dbReference>
<dbReference type="KEGG" id="apre:CNX65_18625"/>
<dbReference type="PANTHER" id="PTHR24567:SF26">
    <property type="entry name" value="REGULATORY PROTEIN YEIL"/>
    <property type="match status" value="1"/>
</dbReference>
<dbReference type="SMART" id="SM00419">
    <property type="entry name" value="HTH_CRP"/>
    <property type="match status" value="1"/>
</dbReference>
<keyword evidence="6" id="KW-1185">Reference proteome</keyword>
<keyword evidence="1" id="KW-0805">Transcription regulation</keyword>
<dbReference type="GO" id="GO:0005829">
    <property type="term" value="C:cytosol"/>
    <property type="evidence" value="ECO:0007669"/>
    <property type="project" value="TreeGrafter"/>
</dbReference>